<proteinExistence type="predicted"/>
<accession>A0ABY6CI62</accession>
<sequence length="44" mass="4556">MKLIMIVATAILALTTTVYAAGPARNGGHNVGELPQGRSVYSGR</sequence>
<dbReference type="Proteomes" id="UP001061862">
    <property type="component" value="Chromosome"/>
</dbReference>
<name>A0ABY6CI62_9HYPH</name>
<keyword evidence="4" id="KW-1185">Reference proteome</keyword>
<gene>
    <name evidence="3" type="ORF">N8A98_12460</name>
</gene>
<dbReference type="RefSeq" id="WP_262171704.1">
    <property type="nucleotide sequence ID" value="NZ_CP104965.1"/>
</dbReference>
<feature type="chain" id="PRO_5047430047" evidence="2">
    <location>
        <begin position="21"/>
        <end position="44"/>
    </location>
</feature>
<keyword evidence="2" id="KW-0732">Signal</keyword>
<evidence type="ECO:0000313" key="3">
    <source>
        <dbReference type="EMBL" id="UXN71934.1"/>
    </source>
</evidence>
<feature type="region of interest" description="Disordered" evidence="1">
    <location>
        <begin position="23"/>
        <end position="44"/>
    </location>
</feature>
<protein>
    <submittedName>
        <fullName evidence="3">Uncharacterized protein</fullName>
    </submittedName>
</protein>
<feature type="signal peptide" evidence="2">
    <location>
        <begin position="1"/>
        <end position="20"/>
    </location>
</feature>
<evidence type="ECO:0000256" key="2">
    <source>
        <dbReference type="SAM" id="SignalP"/>
    </source>
</evidence>
<evidence type="ECO:0000313" key="4">
    <source>
        <dbReference type="Proteomes" id="UP001061862"/>
    </source>
</evidence>
<dbReference type="EMBL" id="CP104965">
    <property type="protein sequence ID" value="UXN71934.1"/>
    <property type="molecule type" value="Genomic_DNA"/>
</dbReference>
<evidence type="ECO:0000256" key="1">
    <source>
        <dbReference type="SAM" id="MobiDB-lite"/>
    </source>
</evidence>
<reference evidence="3 4" key="1">
    <citation type="submission" date="2022-09" db="EMBL/GenBank/DDBJ databases">
        <title>Interaction between co-microsymbionts with complementary sets of symbiotic genes in legume-rhizobium systems.</title>
        <authorList>
            <person name="Safronova V."/>
            <person name="Sazanova A."/>
            <person name="Afonin A."/>
            <person name="Chirak E."/>
        </authorList>
    </citation>
    <scope>NUCLEOTIDE SEQUENCE [LARGE SCALE GENOMIC DNA]</scope>
    <source>
        <strain evidence="3 4">A18/4-1</strain>
    </source>
</reference>
<organism evidence="3 4">
    <name type="scientific">Devosia neptuniae</name>
    <dbReference type="NCBI Taxonomy" id="191302"/>
    <lineage>
        <taxon>Bacteria</taxon>
        <taxon>Pseudomonadati</taxon>
        <taxon>Pseudomonadota</taxon>
        <taxon>Alphaproteobacteria</taxon>
        <taxon>Hyphomicrobiales</taxon>
        <taxon>Devosiaceae</taxon>
        <taxon>Devosia</taxon>
    </lineage>
</organism>